<dbReference type="Proteomes" id="UP000620596">
    <property type="component" value="Unassembled WGS sequence"/>
</dbReference>
<evidence type="ECO:0000313" key="2">
    <source>
        <dbReference type="Proteomes" id="UP000620596"/>
    </source>
</evidence>
<evidence type="ECO:0000313" key="1">
    <source>
        <dbReference type="EMBL" id="GGA97823.1"/>
    </source>
</evidence>
<sequence length="70" mass="8178">MLYGSVMNDVSESSEQARDQMLRLISESMEVRMQSLEELRRLQSTMKAIQQLRAGSWPGRYADKRDEQLL</sequence>
<keyword evidence="2" id="KW-1185">Reference proteome</keyword>
<protein>
    <submittedName>
        <fullName evidence="1">Uncharacterized protein</fullName>
    </submittedName>
</protein>
<accession>A0A916SGD5</accession>
<gene>
    <name evidence="1" type="ORF">GCM10011496_18610</name>
</gene>
<comment type="caution">
    <text evidence="1">The sequence shown here is derived from an EMBL/GenBank/DDBJ whole genome shotgun (WGS) entry which is preliminary data.</text>
</comment>
<reference evidence="1" key="1">
    <citation type="journal article" date="2014" name="Int. J. Syst. Evol. Microbiol.">
        <title>Complete genome sequence of Corynebacterium casei LMG S-19264T (=DSM 44701T), isolated from a smear-ripened cheese.</title>
        <authorList>
            <consortium name="US DOE Joint Genome Institute (JGI-PGF)"/>
            <person name="Walter F."/>
            <person name="Albersmeier A."/>
            <person name="Kalinowski J."/>
            <person name="Ruckert C."/>
        </authorList>
    </citation>
    <scope>NUCLEOTIDE SEQUENCE</scope>
    <source>
        <strain evidence="1">CGMCC 1.15322</strain>
    </source>
</reference>
<name>A0A916SGD5_9BURK</name>
<dbReference type="AlphaFoldDB" id="A0A916SGD5"/>
<dbReference type="EMBL" id="BMIG01000005">
    <property type="protein sequence ID" value="GGA97823.1"/>
    <property type="molecule type" value="Genomic_DNA"/>
</dbReference>
<reference evidence="1" key="2">
    <citation type="submission" date="2020-09" db="EMBL/GenBank/DDBJ databases">
        <authorList>
            <person name="Sun Q."/>
            <person name="Zhou Y."/>
        </authorList>
    </citation>
    <scope>NUCLEOTIDE SEQUENCE</scope>
    <source>
        <strain evidence="1">CGMCC 1.15322</strain>
    </source>
</reference>
<organism evidence="1 2">
    <name type="scientific">Polaromonas eurypsychrophila</name>
    <dbReference type="NCBI Taxonomy" id="1614635"/>
    <lineage>
        <taxon>Bacteria</taxon>
        <taxon>Pseudomonadati</taxon>
        <taxon>Pseudomonadota</taxon>
        <taxon>Betaproteobacteria</taxon>
        <taxon>Burkholderiales</taxon>
        <taxon>Comamonadaceae</taxon>
        <taxon>Polaromonas</taxon>
    </lineage>
</organism>
<proteinExistence type="predicted"/>